<dbReference type="AlphaFoldDB" id="A0A841FZD9"/>
<dbReference type="EC" id="2.3.1.189" evidence="4"/>
<sequence length="297" mass="32467">MERRDRLSTTEVADVLALADICARADGTAPLAEHVRLALRHQSPPGENNTSHLLIRDADQANGELLGYAYLESIDHDTPGMSELCVHPAHRARGIGGALVSEVVASAPIQLWAHGDHPSAGALAQRYGLVASRLLYRMRRRLDTIDSPKLPAGLTVRTFEVGRDEQSWLDVNARAFAWHPEQGAMTRRDLDQRIAEPWFDPAGLFLAERDGEVVGFHWTKVHQGERPIGEVYVLGVDPSAQGIGLGGVLTDIGLAHLKGLGLDAVLLYVDESNGKAVRLYEKSGFTRWSTDVQYTAS</sequence>
<proteinExistence type="inferred from homology"/>
<dbReference type="InterPro" id="IPR017813">
    <property type="entry name" value="Mycothiol_AcTrfase"/>
</dbReference>
<keyword evidence="2 4" id="KW-0677">Repeat</keyword>
<feature type="domain" description="N-acetyltransferase" evidence="5">
    <location>
        <begin position="5"/>
        <end position="143"/>
    </location>
</feature>
<evidence type="ECO:0000259" key="5">
    <source>
        <dbReference type="PROSITE" id="PS51186"/>
    </source>
</evidence>
<dbReference type="HAMAP" id="MF_01698">
    <property type="entry name" value="MshD"/>
    <property type="match status" value="1"/>
</dbReference>
<comment type="similarity">
    <text evidence="4">Belongs to the acetyltransferase family. MshD subfamily.</text>
</comment>
<evidence type="ECO:0000256" key="4">
    <source>
        <dbReference type="HAMAP-Rule" id="MF_01698"/>
    </source>
</evidence>
<dbReference type="GO" id="GO:0008999">
    <property type="term" value="F:protein-N-terminal-alanine acetyltransferase activity"/>
    <property type="evidence" value="ECO:0007669"/>
    <property type="project" value="TreeGrafter"/>
</dbReference>
<organism evidence="6 7">
    <name type="scientific">Phytomonospora endophytica</name>
    <dbReference type="NCBI Taxonomy" id="714109"/>
    <lineage>
        <taxon>Bacteria</taxon>
        <taxon>Bacillati</taxon>
        <taxon>Actinomycetota</taxon>
        <taxon>Actinomycetes</taxon>
        <taxon>Micromonosporales</taxon>
        <taxon>Micromonosporaceae</taxon>
        <taxon>Phytomonospora</taxon>
    </lineage>
</organism>
<accession>A0A841FZD9</accession>
<dbReference type="PIRSF" id="PIRSF021524">
    <property type="entry name" value="MSH_acetyltransferase"/>
    <property type="match status" value="1"/>
</dbReference>
<dbReference type="SUPFAM" id="SSF55729">
    <property type="entry name" value="Acyl-CoA N-acyltransferases (Nat)"/>
    <property type="match status" value="2"/>
</dbReference>
<comment type="caution">
    <text evidence="6">The sequence shown here is derived from an EMBL/GenBank/DDBJ whole genome shotgun (WGS) entry which is preliminary data.</text>
</comment>
<feature type="binding site" evidence="4">
    <location>
        <begin position="84"/>
        <end position="86"/>
    </location>
    <ligand>
        <name>acetyl-CoA</name>
        <dbReference type="ChEBI" id="CHEBI:57288"/>
        <label>1</label>
    </ligand>
</feature>
<dbReference type="InterPro" id="IPR050276">
    <property type="entry name" value="MshD_Acetyltransferase"/>
</dbReference>
<feature type="binding site" evidence="4">
    <location>
        <position position="220"/>
    </location>
    <ligand>
        <name>1D-myo-inositol 2-(L-cysteinylamino)-2-deoxy-alpha-D-glucopyranoside</name>
        <dbReference type="ChEBI" id="CHEBI:58887"/>
    </ligand>
</feature>
<dbReference type="InterPro" id="IPR000182">
    <property type="entry name" value="GNAT_dom"/>
</dbReference>
<evidence type="ECO:0000256" key="1">
    <source>
        <dbReference type="ARBA" id="ARBA00022679"/>
    </source>
</evidence>
<dbReference type="Proteomes" id="UP000548476">
    <property type="component" value="Unassembled WGS sequence"/>
</dbReference>
<comment type="caution">
    <text evidence="4">Lacks conserved residue(s) required for the propagation of feature annotation.</text>
</comment>
<reference evidence="6 7" key="1">
    <citation type="submission" date="2020-08" db="EMBL/GenBank/DDBJ databases">
        <title>Genomic Encyclopedia of Type Strains, Phase IV (KMG-IV): sequencing the most valuable type-strain genomes for metagenomic binning, comparative biology and taxonomic classification.</title>
        <authorList>
            <person name="Goeker M."/>
        </authorList>
    </citation>
    <scope>NUCLEOTIDE SEQUENCE [LARGE SCALE GENOMIC DNA]</scope>
    <source>
        <strain evidence="6 7">YIM 65646</strain>
    </source>
</reference>
<keyword evidence="1 4" id="KW-0808">Transferase</keyword>
<keyword evidence="3 4" id="KW-0012">Acyltransferase</keyword>
<evidence type="ECO:0000256" key="3">
    <source>
        <dbReference type="ARBA" id="ARBA00023315"/>
    </source>
</evidence>
<evidence type="ECO:0000313" key="6">
    <source>
        <dbReference type="EMBL" id="MBB6038892.1"/>
    </source>
</evidence>
<dbReference type="GO" id="GO:0010125">
    <property type="term" value="P:mycothiol biosynthetic process"/>
    <property type="evidence" value="ECO:0007669"/>
    <property type="project" value="UniProtKB-UniRule"/>
</dbReference>
<comment type="subunit">
    <text evidence="4">Monomer.</text>
</comment>
<protein>
    <recommendedName>
        <fullName evidence="4">Mycothiol acetyltransferase</fullName>
        <shortName evidence="4">MSH acetyltransferase</shortName>
        <ecNumber evidence="4">2.3.1.189</ecNumber>
    </recommendedName>
    <alternativeName>
        <fullName evidence="4">Mycothiol synthase</fullName>
    </alternativeName>
</protein>
<dbReference type="GO" id="GO:0035447">
    <property type="term" value="F:mycothiol synthase activity"/>
    <property type="evidence" value="ECO:0007669"/>
    <property type="project" value="UniProtKB-UniRule"/>
</dbReference>
<feature type="domain" description="N-acetyltransferase" evidence="5">
    <location>
        <begin position="154"/>
        <end position="297"/>
    </location>
</feature>
<evidence type="ECO:0000256" key="2">
    <source>
        <dbReference type="ARBA" id="ARBA00022737"/>
    </source>
</evidence>
<comment type="catalytic activity">
    <reaction evidence="4">
        <text>1D-myo-inositol 2-(L-cysteinylamino)-2-deoxy-alpha-D-glucopyranoside + acetyl-CoA = mycothiol + CoA + H(+)</text>
        <dbReference type="Rhea" id="RHEA:26172"/>
        <dbReference type="ChEBI" id="CHEBI:15378"/>
        <dbReference type="ChEBI" id="CHEBI:16768"/>
        <dbReference type="ChEBI" id="CHEBI:57287"/>
        <dbReference type="ChEBI" id="CHEBI:57288"/>
        <dbReference type="ChEBI" id="CHEBI:58887"/>
        <dbReference type="EC" id="2.3.1.189"/>
    </reaction>
</comment>
<dbReference type="NCBIfam" id="TIGR03448">
    <property type="entry name" value="mycothiol_MshD"/>
    <property type="match status" value="1"/>
</dbReference>
<keyword evidence="7" id="KW-1185">Reference proteome</keyword>
<gene>
    <name evidence="4" type="primary">mshD</name>
    <name evidence="6" type="ORF">HNR73_006781</name>
</gene>
<evidence type="ECO:0000313" key="7">
    <source>
        <dbReference type="Proteomes" id="UP000548476"/>
    </source>
</evidence>
<feature type="binding site" evidence="4">
    <location>
        <position position="33"/>
    </location>
    <ligand>
        <name>1D-myo-inositol 2-(L-cysteinylamino)-2-deoxy-alpha-D-glucopyranoside</name>
        <dbReference type="ChEBI" id="CHEBI:58887"/>
    </ligand>
</feature>
<dbReference type="PROSITE" id="PS51186">
    <property type="entry name" value="GNAT"/>
    <property type="match status" value="2"/>
</dbReference>
<dbReference type="PANTHER" id="PTHR43617:SF31">
    <property type="entry name" value="MYCOTHIOL ACETYLTRANSFERASE"/>
    <property type="match status" value="1"/>
</dbReference>
<dbReference type="Gene3D" id="3.40.630.30">
    <property type="match status" value="1"/>
</dbReference>
<comment type="function">
    <text evidence="4">Catalyzes the transfer of acetyl from acetyl-CoA to desacetylmycothiol (Cys-GlcN-Ins) to form mycothiol.</text>
</comment>
<name>A0A841FZD9_9ACTN</name>
<dbReference type="RefSeq" id="WP_184791804.1">
    <property type="nucleotide sequence ID" value="NZ_BONT01000118.1"/>
</dbReference>
<feature type="binding site" evidence="4">
    <location>
        <position position="230"/>
    </location>
    <ligand>
        <name>1D-myo-inositol 2-(L-cysteinylamino)-2-deoxy-alpha-D-glucopyranoside</name>
        <dbReference type="ChEBI" id="CHEBI:58887"/>
    </ligand>
</feature>
<feature type="binding site" evidence="4">
    <location>
        <position position="181"/>
    </location>
    <ligand>
        <name>1D-myo-inositol 2-(L-cysteinylamino)-2-deoxy-alpha-D-glucopyranoside</name>
        <dbReference type="ChEBI" id="CHEBI:58887"/>
    </ligand>
</feature>
<dbReference type="CDD" id="cd04301">
    <property type="entry name" value="NAT_SF"/>
    <property type="match status" value="2"/>
</dbReference>
<feature type="binding site" evidence="4">
    <location>
        <position position="268"/>
    </location>
    <ligand>
        <name>1D-myo-inositol 2-(L-cysteinylamino)-2-deoxy-alpha-D-glucopyranoside</name>
        <dbReference type="ChEBI" id="CHEBI:58887"/>
    </ligand>
</feature>
<feature type="binding site" evidence="4">
    <location>
        <begin position="273"/>
        <end position="278"/>
    </location>
    <ligand>
        <name>acetyl-CoA</name>
        <dbReference type="ChEBI" id="CHEBI:57288"/>
        <label>2</label>
    </ligand>
</feature>
<dbReference type="PANTHER" id="PTHR43617">
    <property type="entry name" value="L-AMINO ACID N-ACETYLTRANSFERASE"/>
    <property type="match status" value="1"/>
</dbReference>
<dbReference type="EMBL" id="JACHGT010000019">
    <property type="protein sequence ID" value="MBB6038892.1"/>
    <property type="molecule type" value="Genomic_DNA"/>
</dbReference>
<feature type="binding site" evidence="4">
    <location>
        <begin position="234"/>
        <end position="236"/>
    </location>
    <ligand>
        <name>acetyl-CoA</name>
        <dbReference type="ChEBI" id="CHEBI:57288"/>
        <label>2</label>
    </ligand>
</feature>
<dbReference type="InterPro" id="IPR016181">
    <property type="entry name" value="Acyl_CoA_acyltransferase"/>
</dbReference>
<dbReference type="Pfam" id="PF00583">
    <property type="entry name" value="Acetyltransf_1"/>
    <property type="match status" value="2"/>
</dbReference>